<dbReference type="AlphaFoldDB" id="A0A9Q1H7K2"/>
<dbReference type="Gene3D" id="2.60.220.50">
    <property type="match status" value="1"/>
</dbReference>
<dbReference type="PANTHER" id="PTHR45813">
    <property type="entry name" value="IG-LIKE DOMAIN-CONTAINING PROTEIN"/>
    <property type="match status" value="1"/>
</dbReference>
<dbReference type="InterPro" id="IPR036445">
    <property type="entry name" value="GPCR_2_extracell_dom_sf"/>
</dbReference>
<keyword evidence="7" id="KW-0325">Glycoprotein</keyword>
<evidence type="ECO:0000256" key="1">
    <source>
        <dbReference type="ARBA" id="ARBA00004141"/>
    </source>
</evidence>
<keyword evidence="12" id="KW-1185">Reference proteome</keyword>
<feature type="transmembrane region" description="Helical" evidence="9">
    <location>
        <begin position="573"/>
        <end position="597"/>
    </location>
</feature>
<feature type="transmembrane region" description="Helical" evidence="9">
    <location>
        <begin position="386"/>
        <end position="407"/>
    </location>
</feature>
<sequence>MANTVLNIRAFIYIVAELVIFLPGFLLADNCTEDESEGIHWAVTEAGKSNTQPCHSGEGELKRNCSSSAEWGKVDSTSCSSKDLITLRTKFANPNQTWADFVGELAVSSSKGFNTSGELLNVVTLVEDLMVSDPLIVSDVNASVRIMEDILAVVNNTLDSSLLSRWDNIHEFYHSSACLDYIENVQQFGRDVLSFLSEANRTSLSYNFEHLEAEYQLKSYQSLDNFSISLSNAKVTVPRLAFKKYDGNGKFGVAVLQFAQPVKNLLPSSSVLSTINYAPASISSAFLSVTQFPMQLLEVLQNSAIHLVLNTSLSNLTSCGLMNFSSTERLWEDKVCTVEQVRNGEVFCSCKELSVYAVIDKPKVIKELTTANLLHQNKVPRRLHPVVLAILIMTELLLWATILMLLYANRKLESDRAIVVKLFLLTMSATHITLMAGLYSVHNEDACTAVALMLHFFELSEAFWLLGMVVQLVLKVTYKTTDSGSVSQYMALGWITPLFVVASTAGLEIEQYGTDYYCFLNIQNEIFYAFAVPATLIVATSFVCLVYIAYAYCMIRKKNRKAHRRLIVVLPNIRASMVACVTLVLDWIATTLSLSIVNAWTMSFFALLKIVEAVCIFFLFGVLSSEVRHEYEKRYGRCWPNRRKKGDSQRPGTNDELSQIRESSVIHDLDSTISTTGALNAFSRAPSSNSNGGYNFSNSTTSLRKADFNANSNGSNPFITRGFDSNGGVSVVNTANIPLGEGTAGTSGTKEDVYRKESALSESAMSSFKGLSLKHKLKVFPLLKHEEEQEESSIT</sequence>
<accession>A0A9Q1H7K2</accession>
<organism evidence="11 12">
    <name type="scientific">Holothuria leucospilota</name>
    <name type="common">Black long sea cucumber</name>
    <name type="synonym">Mertensiothuria leucospilota</name>
    <dbReference type="NCBI Taxonomy" id="206669"/>
    <lineage>
        <taxon>Eukaryota</taxon>
        <taxon>Metazoa</taxon>
        <taxon>Echinodermata</taxon>
        <taxon>Eleutherozoa</taxon>
        <taxon>Echinozoa</taxon>
        <taxon>Holothuroidea</taxon>
        <taxon>Aspidochirotacea</taxon>
        <taxon>Aspidochirotida</taxon>
        <taxon>Holothuriidae</taxon>
        <taxon>Holothuria</taxon>
    </lineage>
</organism>
<evidence type="ECO:0000256" key="4">
    <source>
        <dbReference type="ARBA" id="ARBA00023040"/>
    </source>
</evidence>
<evidence type="ECO:0000256" key="2">
    <source>
        <dbReference type="ARBA" id="ARBA00022692"/>
    </source>
</evidence>
<evidence type="ECO:0000256" key="7">
    <source>
        <dbReference type="ARBA" id="ARBA00023180"/>
    </source>
</evidence>
<evidence type="ECO:0000313" key="12">
    <source>
        <dbReference type="Proteomes" id="UP001152320"/>
    </source>
</evidence>
<dbReference type="Pfam" id="PF00002">
    <property type="entry name" value="7tm_2"/>
    <property type="match status" value="1"/>
</dbReference>
<dbReference type="InterPro" id="IPR000832">
    <property type="entry name" value="GPCR_2_secretin-like"/>
</dbReference>
<comment type="caution">
    <text evidence="11">The sequence shown here is derived from an EMBL/GenBank/DDBJ whole genome shotgun (WGS) entry which is preliminary data.</text>
</comment>
<feature type="transmembrane region" description="Helical" evidence="9">
    <location>
        <begin position="419"/>
        <end position="441"/>
    </location>
</feature>
<keyword evidence="4" id="KW-0297">G-protein coupled receptor</keyword>
<dbReference type="PANTHER" id="PTHR45813:SF8">
    <property type="entry name" value="IG-LIKE DOMAIN-CONTAINING PROTEIN"/>
    <property type="match status" value="1"/>
</dbReference>
<dbReference type="Gene3D" id="4.10.1240.10">
    <property type="entry name" value="GPCR, family 2, extracellular hormone receptor domain"/>
    <property type="match status" value="1"/>
</dbReference>
<feature type="transmembrane region" description="Helical" evidence="9">
    <location>
        <begin position="486"/>
        <end position="506"/>
    </location>
</feature>
<evidence type="ECO:0000259" key="10">
    <source>
        <dbReference type="PROSITE" id="PS50261"/>
    </source>
</evidence>
<feature type="transmembrane region" description="Helical" evidence="9">
    <location>
        <begin position="453"/>
        <end position="474"/>
    </location>
</feature>
<name>A0A9Q1H7K2_HOLLE</name>
<keyword evidence="8" id="KW-0807">Transducer</keyword>
<evidence type="ECO:0000256" key="5">
    <source>
        <dbReference type="ARBA" id="ARBA00023136"/>
    </source>
</evidence>
<dbReference type="InterPro" id="IPR046338">
    <property type="entry name" value="GAIN_dom_sf"/>
</dbReference>
<protein>
    <submittedName>
        <fullName evidence="11">Adhesion G protein-coupled receptor B3</fullName>
    </submittedName>
</protein>
<dbReference type="PROSITE" id="PS50261">
    <property type="entry name" value="G_PROTEIN_RECEP_F2_4"/>
    <property type="match status" value="1"/>
</dbReference>
<comment type="subcellular location">
    <subcellularLocation>
        <location evidence="1">Membrane</location>
        <topology evidence="1">Multi-pass membrane protein</topology>
    </subcellularLocation>
</comment>
<dbReference type="GO" id="GO:0016020">
    <property type="term" value="C:membrane"/>
    <property type="evidence" value="ECO:0007669"/>
    <property type="project" value="UniProtKB-SubCell"/>
</dbReference>
<keyword evidence="5 9" id="KW-0472">Membrane</keyword>
<dbReference type="GO" id="GO:0007189">
    <property type="term" value="P:adenylate cyclase-activating G protein-coupled receptor signaling pathway"/>
    <property type="evidence" value="ECO:0007669"/>
    <property type="project" value="TreeGrafter"/>
</dbReference>
<feature type="transmembrane region" description="Helical" evidence="9">
    <location>
        <begin position="603"/>
        <end position="624"/>
    </location>
</feature>
<dbReference type="OrthoDB" id="10045417at2759"/>
<evidence type="ECO:0000313" key="11">
    <source>
        <dbReference type="EMBL" id="KAJ8035326.1"/>
    </source>
</evidence>
<evidence type="ECO:0000256" key="8">
    <source>
        <dbReference type="ARBA" id="ARBA00023224"/>
    </source>
</evidence>
<dbReference type="SUPFAM" id="SSF81321">
    <property type="entry name" value="Family A G protein-coupled receptor-like"/>
    <property type="match status" value="1"/>
</dbReference>
<keyword evidence="3 9" id="KW-1133">Transmembrane helix</keyword>
<evidence type="ECO:0000256" key="3">
    <source>
        <dbReference type="ARBA" id="ARBA00022989"/>
    </source>
</evidence>
<feature type="domain" description="G-protein coupled receptors family 2 profile 2" evidence="10">
    <location>
        <begin position="384"/>
        <end position="624"/>
    </location>
</feature>
<dbReference type="GO" id="GO:0007166">
    <property type="term" value="P:cell surface receptor signaling pathway"/>
    <property type="evidence" value="ECO:0007669"/>
    <property type="project" value="InterPro"/>
</dbReference>
<feature type="transmembrane region" description="Helical" evidence="9">
    <location>
        <begin position="526"/>
        <end position="552"/>
    </location>
</feature>
<dbReference type="Proteomes" id="UP001152320">
    <property type="component" value="Chromosome 10"/>
</dbReference>
<dbReference type="GO" id="GO:0004930">
    <property type="term" value="F:G protein-coupled receptor activity"/>
    <property type="evidence" value="ECO:0007669"/>
    <property type="project" value="UniProtKB-KW"/>
</dbReference>
<dbReference type="Gene3D" id="1.20.1070.10">
    <property type="entry name" value="Rhodopsin 7-helix transmembrane proteins"/>
    <property type="match status" value="1"/>
</dbReference>
<evidence type="ECO:0000256" key="9">
    <source>
        <dbReference type="SAM" id="Phobius"/>
    </source>
</evidence>
<keyword evidence="6 11" id="KW-0675">Receptor</keyword>
<reference evidence="11" key="1">
    <citation type="submission" date="2021-10" db="EMBL/GenBank/DDBJ databases">
        <title>Tropical sea cucumber genome reveals ecological adaptation and Cuvierian tubules defense mechanism.</title>
        <authorList>
            <person name="Chen T."/>
        </authorList>
    </citation>
    <scope>NUCLEOTIDE SEQUENCE</scope>
    <source>
        <strain evidence="11">Nanhai2018</strain>
        <tissue evidence="11">Muscle</tissue>
    </source>
</reference>
<dbReference type="EMBL" id="JAIZAY010000010">
    <property type="protein sequence ID" value="KAJ8035326.1"/>
    <property type="molecule type" value="Genomic_DNA"/>
</dbReference>
<keyword evidence="2 9" id="KW-0812">Transmembrane</keyword>
<dbReference type="InterPro" id="IPR051587">
    <property type="entry name" value="Adhesion_GPCR"/>
</dbReference>
<evidence type="ECO:0000256" key="6">
    <source>
        <dbReference type="ARBA" id="ARBA00023170"/>
    </source>
</evidence>
<feature type="transmembrane region" description="Helical" evidence="9">
    <location>
        <begin position="10"/>
        <end position="28"/>
    </location>
</feature>
<gene>
    <name evidence="11" type="ORF">HOLleu_22512</name>
</gene>
<dbReference type="InterPro" id="IPR017981">
    <property type="entry name" value="GPCR_2-like_7TM"/>
</dbReference>
<proteinExistence type="predicted"/>